<dbReference type="KEGG" id="atw:C0099_09655"/>
<keyword evidence="2" id="KW-1185">Reference proteome</keyword>
<evidence type="ECO:0000313" key="1">
    <source>
        <dbReference type="EMBL" id="AUN96421.1"/>
    </source>
</evidence>
<dbReference type="OrthoDB" id="5866325at2"/>
<dbReference type="AlphaFoldDB" id="A0A2I6SAX7"/>
<evidence type="ECO:0000313" key="2">
    <source>
        <dbReference type="Proteomes" id="UP000242205"/>
    </source>
</evidence>
<protein>
    <submittedName>
        <fullName evidence="1">Uncharacterized protein</fullName>
    </submittedName>
</protein>
<reference evidence="1 2" key="1">
    <citation type="submission" date="2018-01" db="EMBL/GenBank/DDBJ databases">
        <authorList>
            <person name="Fu G.-Y."/>
        </authorList>
    </citation>
    <scope>NUCLEOTIDE SEQUENCE [LARGE SCALE GENOMIC DNA]</scope>
    <source>
        <strain evidence="1 2">SY39</strain>
    </source>
</reference>
<gene>
    <name evidence="1" type="ORF">C0099_09655</name>
</gene>
<dbReference type="EMBL" id="CP025682">
    <property type="protein sequence ID" value="AUN96421.1"/>
    <property type="molecule type" value="Genomic_DNA"/>
</dbReference>
<sequence length="196" mass="22421">MKTDFDHYAEATQRRLFVSLRRLARKLYLRNPREWRKSADLLDEAMATIFSFDHGWRFDELDNRRDIAALMLAFEPDFAGDRVKAFIVGLSSMVQTAFGNQVGFYMLNELEPQAFYNAARNVEIAAWKLATARADDGTPLLLSNEMGEIINLSFEREFGRIIGILETLTDVVEIKTERAVVRIVQNLATAVFLPIP</sequence>
<organism evidence="1 2">
    <name type="scientific">Pseudazoarcus pumilus</name>
    <dbReference type="NCBI Taxonomy" id="2067960"/>
    <lineage>
        <taxon>Bacteria</taxon>
        <taxon>Pseudomonadati</taxon>
        <taxon>Pseudomonadota</taxon>
        <taxon>Betaproteobacteria</taxon>
        <taxon>Rhodocyclales</taxon>
        <taxon>Zoogloeaceae</taxon>
        <taxon>Pseudazoarcus</taxon>
    </lineage>
</organism>
<accession>A0A2I6SAX7</accession>
<name>A0A2I6SAX7_9RHOO</name>
<proteinExistence type="predicted"/>
<dbReference type="Proteomes" id="UP000242205">
    <property type="component" value="Chromosome"/>
</dbReference>